<feature type="region of interest" description="Disordered" evidence="1">
    <location>
        <begin position="1381"/>
        <end position="1408"/>
    </location>
</feature>
<keyword evidence="3" id="KW-1185">Reference proteome</keyword>
<dbReference type="STRING" id="184922.A8B3M8"/>
<dbReference type="PANTHER" id="PTHR48125:SF12">
    <property type="entry name" value="AT HOOK TRANSCRIPTION FACTOR FAMILY-RELATED"/>
    <property type="match status" value="1"/>
</dbReference>
<evidence type="ECO:0000256" key="1">
    <source>
        <dbReference type="SAM" id="MobiDB-lite"/>
    </source>
</evidence>
<accession>A8B3M8</accession>
<organism evidence="2 3">
    <name type="scientific">Giardia intestinalis (strain ATCC 50803 / WB clone C6)</name>
    <name type="common">Giardia lamblia</name>
    <dbReference type="NCBI Taxonomy" id="184922"/>
    <lineage>
        <taxon>Eukaryota</taxon>
        <taxon>Metamonada</taxon>
        <taxon>Diplomonadida</taxon>
        <taxon>Hexamitidae</taxon>
        <taxon>Giardiinae</taxon>
        <taxon>Giardia</taxon>
    </lineage>
</organism>
<dbReference type="OMA" id="HTISACQ"/>
<dbReference type="RefSeq" id="XP_001710263.1">
    <property type="nucleotide sequence ID" value="XM_001710211.1"/>
</dbReference>
<dbReference type="VEuPathDB" id="GiardiaDB:GL50803_24734"/>
<dbReference type="PANTHER" id="PTHR48125">
    <property type="entry name" value="LP07818P1"/>
    <property type="match status" value="1"/>
</dbReference>
<feature type="region of interest" description="Disordered" evidence="1">
    <location>
        <begin position="1684"/>
        <end position="1721"/>
    </location>
</feature>
<feature type="compositionally biased region" description="Polar residues" evidence="1">
    <location>
        <begin position="1464"/>
        <end position="1477"/>
    </location>
</feature>
<evidence type="ECO:0000313" key="2">
    <source>
        <dbReference type="EMBL" id="KAE8303194.1"/>
    </source>
</evidence>
<gene>
    <name evidence="2" type="ORF">GL50803_0024734</name>
</gene>
<feature type="compositionally biased region" description="Low complexity" evidence="1">
    <location>
        <begin position="787"/>
        <end position="796"/>
    </location>
</feature>
<protein>
    <submittedName>
        <fullName evidence="2">Uncharacterized protein</fullName>
    </submittedName>
</protein>
<feature type="region of interest" description="Disordered" evidence="1">
    <location>
        <begin position="787"/>
        <end position="812"/>
    </location>
</feature>
<dbReference type="GeneID" id="5703192"/>
<evidence type="ECO:0000313" key="3">
    <source>
        <dbReference type="Proteomes" id="UP000001548"/>
    </source>
</evidence>
<dbReference type="EMBL" id="AACB03000003">
    <property type="protein sequence ID" value="KAE8303194.1"/>
    <property type="molecule type" value="Genomic_DNA"/>
</dbReference>
<comment type="caution">
    <text evidence="2">The sequence shown here is derived from an EMBL/GenBank/DDBJ whole genome shotgun (WGS) entry which is preliminary data.</text>
</comment>
<reference evidence="2 3" key="1">
    <citation type="journal article" date="2007" name="Science">
        <title>Genomic minimalism in the early diverging intestinal parasite Giardia lamblia.</title>
        <authorList>
            <person name="Morrison H.G."/>
            <person name="McArthur A.G."/>
            <person name="Gillin F.D."/>
            <person name="Aley S.B."/>
            <person name="Adam R.D."/>
            <person name="Olsen G.J."/>
            <person name="Best A.A."/>
            <person name="Cande W.Z."/>
            <person name="Chen F."/>
            <person name="Cipriano M.J."/>
            <person name="Davids B.J."/>
            <person name="Dawson S.C."/>
            <person name="Elmendorf H.G."/>
            <person name="Hehl A.B."/>
            <person name="Holder M.E."/>
            <person name="Huse S.M."/>
            <person name="Kim U.U."/>
            <person name="Lasek-Nesselquist E."/>
            <person name="Manning G."/>
            <person name="Nigam A."/>
            <person name="Nixon J.E."/>
            <person name="Palm D."/>
            <person name="Passamaneck N.E."/>
            <person name="Prabhu A."/>
            <person name="Reich C.I."/>
            <person name="Reiner D.S."/>
            <person name="Samuelson J."/>
            <person name="Svard S.G."/>
            <person name="Sogin M.L."/>
        </authorList>
    </citation>
    <scope>NUCLEOTIDE SEQUENCE [LARGE SCALE GENOMIC DNA]</scope>
    <source>
        <strain evidence="2 3">WB C6</strain>
    </source>
</reference>
<proteinExistence type="predicted"/>
<dbReference type="Proteomes" id="UP000001548">
    <property type="component" value="Unassembled WGS sequence"/>
</dbReference>
<feature type="compositionally biased region" description="Pro residues" evidence="1">
    <location>
        <begin position="1503"/>
        <end position="1533"/>
    </location>
</feature>
<dbReference type="KEGG" id="gla:GL50803_0024734"/>
<feature type="compositionally biased region" description="Pro residues" evidence="1">
    <location>
        <begin position="1485"/>
        <end position="1495"/>
    </location>
</feature>
<dbReference type="HOGENOM" id="CLU_236837_0_0_1"/>
<sequence>MTSEAEPLYIRALEQLMTPTDRSLMCQDADPQAVAQFLLGTYFSTHITTWSPGDARLEDRYDPQEPVAIRLISSLLMSSVPYNLVKMTAISPNKSVNISILCNHSIILHSDLVLIIPPWKTKTPISTINTERFYHKLLKMRPRNARLHAASFRCPILSPEDDIIACSVSDYGDICIIHESGEVAILDHVEFLPGRPYTYFFTSPFSMLSHCGESKAQAAPYVVAYDCCFPPDSDNYLQCDSTLIVVRAVGSHTELSLERCIYSCSPCTIDDLALRGGVRRTWTLRQMPTITFRVTFDSTVPLSLSCSISPFGAFAVLVYSGLHFSIPVLHVNNSVRRVRQLAWSWSPANHFMGARQRQDTRASHGCRGCSSAGLEMDSKGEPLPSLSIVPNTNLGTVMEKKASNEPVPMPCRCNCLQLMPSFDAHFSNLLSSYVQWLETDNGSYVMTHNLHAIMQAYMPHLLRSCSLEPVRISWSLDGAIYCMRYAGVFIFGAIYGVLFRVDLKDITSAAVASGPMISFATSSSSLAGKDISFEFLGGRFLAFRFAHKLTIFQIVLPFNKLTIEYPERWALSTHTISACQLVRETPPVSAHINLDRSNNYMANPKFTPQINTISFLSYTLESYRLLKQLLLSSSPLEAKELQEGLSDELNPNQSSDSVRELGVATEVLLFFQALGAQVGMTVKTMFDLIATSADYQETTNYDCHLAKIASGAYSAIGSHACEAVLVPLNILRRRYTKELSSISLVAAEQTYMIIAESIASSFDNNILSFFYKQLGSYPVLFSSRASGSLTTSSESSDIFTGDSDGAESTSKPTISTEDAFKYTKTLCFMTTSLLKLTALFARTSYALIAARTHLLAPSQPHQLPYKSIGSVGYTIPASTCLFLACGYCCLTYDNCVYQALCFEAKDPAHRELVQKAAFFLLCIHALAKQLQFYFLDSAAVQMLSILVPQNYTSSSGSFNKPKNVAVPLLPLYIINAYFPSLEPFSVLQSSSLTLEKRFVGASEGGQSRFVPESIIYSYGYLFTGTSICKLDAPNGPCNRFYLQSVLNVIRDYNPFWPQDIGCRMTTHKSLAVAQESSTPTHAQVLYAAYVAGRTGRFLAVVAYLLRLSGDSDYCGPSPSFSDTAIQTASSTAHLTEVQCSVLAKVLAICDIAKDRSPLAHADVDFLLTLRARADTTLLDSLIFFLLYVTAYNVLPDFNYLLTFQRHVYTEPRCHCGPPPAAPLSSFGIAGRVRYSFTFPDTTYVDNLPPTIQPLFTPLCVALLLLAIGRLEDGIFLLAREGYYSVAIHLLRCFLTSFSAISSKALETVTCSKSASLIDQSPVDENEKRRIMNIYVCKMSNLERLCSELETNQNALSRMCGPQRDSIKEISYYIMPDQASEVLQPKPSGSTSQAKHQQPRQDVTRSHDVPFEAKIPLISKERVLDMDDFHINRSPEIGEVLSTSAVKIDDVAIEKHIASELDITAPTSKNQRSPISINPLQHAKSLPPPPPLPPSSIPLSQHPSQPPPLPPPPRSAGPPAPAPTSVPAPAPPFPFYPQPPSVKIPPPMHYGYNRANNLPPNPGYSLTSNVSRPVVYSFRPQLSRPVSSRSAQRPLSVLTTSQIRPQSAYLPTAPGPNAITLPVHMPFAGVPGHSAGSLAIHQPRILEPQHVVSQLQPYGGNLNLPNYPAIQVISTPQVPPAFQQQPYAQAKPQDMEKLEQPSSQASSSKPAPQKQTRMQPQVQSIEISSMANGSTLSINDPYPPRQPVNHQMCSNIGLEDNTPPIFSSGISTSGIDLGTQDYRNMAQYLHAAAPKRPEVPAKHRPHSNIRWMDISRNIEEIDQLTAAAQGTMNYLQALTKEVEGNEQRLLRAKY</sequence>
<feature type="region of interest" description="Disordered" evidence="1">
    <location>
        <begin position="1463"/>
        <end position="1533"/>
    </location>
</feature>
<feature type="compositionally biased region" description="Polar residues" evidence="1">
    <location>
        <begin position="1386"/>
        <end position="1395"/>
    </location>
</feature>
<name>A8B3M8_GIAIC</name>
<feature type="compositionally biased region" description="Low complexity" evidence="1">
    <location>
        <begin position="1699"/>
        <end position="1714"/>
    </location>
</feature>